<keyword evidence="2" id="KW-0732">Signal</keyword>
<comment type="caution">
    <text evidence="3">The sequence shown here is derived from an EMBL/GenBank/DDBJ whole genome shotgun (WGS) entry which is preliminary data.</text>
</comment>
<dbReference type="AlphaFoldDB" id="A0A543EWA4"/>
<gene>
    <name evidence="3" type="ORF">FB390_6019</name>
</gene>
<name>A0A543EWA4_9NOCA</name>
<organism evidence="3 4">
    <name type="scientific">Nocardia bhagyanarayanae</name>
    <dbReference type="NCBI Taxonomy" id="1215925"/>
    <lineage>
        <taxon>Bacteria</taxon>
        <taxon>Bacillati</taxon>
        <taxon>Actinomycetota</taxon>
        <taxon>Actinomycetes</taxon>
        <taxon>Mycobacteriales</taxon>
        <taxon>Nocardiaceae</taxon>
        <taxon>Nocardia</taxon>
    </lineage>
</organism>
<dbReference type="Proteomes" id="UP000316331">
    <property type="component" value="Unassembled WGS sequence"/>
</dbReference>
<sequence length="134" mass="13719">MPLASGTVRRTSAAIAVSTSLFALLIAGCSSDDKDTAASSTSASPAAQTSGAAVPDNAKAGMFVVSYRSAFPKLAEGRSDAQIAEIFTATCKDIKDGKAEDAIVQSTVDRTKSGQTAATKEEAQAIYTTAKYLC</sequence>
<protein>
    <recommendedName>
        <fullName evidence="5">DUF732 domain-containing protein</fullName>
    </recommendedName>
</protein>
<proteinExistence type="predicted"/>
<evidence type="ECO:0000256" key="1">
    <source>
        <dbReference type="SAM" id="MobiDB-lite"/>
    </source>
</evidence>
<dbReference type="EMBL" id="VFPG01000002">
    <property type="protein sequence ID" value="TQM25851.1"/>
    <property type="molecule type" value="Genomic_DNA"/>
</dbReference>
<evidence type="ECO:0000256" key="2">
    <source>
        <dbReference type="SAM" id="SignalP"/>
    </source>
</evidence>
<evidence type="ECO:0008006" key="5">
    <source>
        <dbReference type="Google" id="ProtNLM"/>
    </source>
</evidence>
<accession>A0A543EWA4</accession>
<feature type="region of interest" description="Disordered" evidence="1">
    <location>
        <begin position="32"/>
        <end position="53"/>
    </location>
</feature>
<feature type="chain" id="PRO_5038687137" description="DUF732 domain-containing protein" evidence="2">
    <location>
        <begin position="24"/>
        <end position="134"/>
    </location>
</feature>
<reference evidence="3 4" key="1">
    <citation type="submission" date="2019-06" db="EMBL/GenBank/DDBJ databases">
        <title>Sequencing the genomes of 1000 actinobacteria strains.</title>
        <authorList>
            <person name="Klenk H.-P."/>
        </authorList>
    </citation>
    <scope>NUCLEOTIDE SEQUENCE [LARGE SCALE GENOMIC DNA]</scope>
    <source>
        <strain evidence="3 4">DSM 103495</strain>
    </source>
</reference>
<feature type="signal peptide" evidence="2">
    <location>
        <begin position="1"/>
        <end position="23"/>
    </location>
</feature>
<feature type="compositionally biased region" description="Low complexity" evidence="1">
    <location>
        <begin position="37"/>
        <end position="53"/>
    </location>
</feature>
<evidence type="ECO:0000313" key="3">
    <source>
        <dbReference type="EMBL" id="TQM25851.1"/>
    </source>
</evidence>
<evidence type="ECO:0000313" key="4">
    <source>
        <dbReference type="Proteomes" id="UP000316331"/>
    </source>
</evidence>
<keyword evidence="4" id="KW-1185">Reference proteome</keyword>